<sequence length="461" mass="48550">MDNITETLAGFAADLTFDALPGEVADRAKLLMLDTVGIIVRARHDAESTPSMVRAVERMGLRGDCTVFGDAARYAPPAAALLNGALAHSLDFDDTHAAGSIHSSAPIFPAAFAAAEMTGASGRELIAAVVAGYEIQIRLSLALGPSDHYARGFHPTATCGVFGAAAAAGKLLGLDRAGLVSTFGIALSQAAGSMQFLDNGAWTKRSHVGQAAQNGLMAAMLASEGYRGPTGAFEGKAGFLSAYAPAPDPAKAVAGLGERWETMRLAVKPYPSCRYSHAAMDAIAALRAEHAIAPEEVEAITIGLPRVGLNIIGEPLAAKQAPENIVDGQFSMPFCAGVVLREGRLDWDDYPRHLADADTLALCRRVDCVVDADAEAALPANMAGKATITTPRGRFERFVEVPRGEPDNFLSEDEFRAKFRALAAPYLGDETERFAQKLLALDSLGNIRALVAENRLKAAYA</sequence>
<dbReference type="Gene3D" id="1.10.4100.10">
    <property type="entry name" value="2-methylcitrate dehydratase PrpD"/>
    <property type="match status" value="1"/>
</dbReference>
<dbReference type="PANTHER" id="PTHR16943">
    <property type="entry name" value="2-METHYLCITRATE DEHYDRATASE-RELATED"/>
    <property type="match status" value="1"/>
</dbReference>
<evidence type="ECO:0000259" key="2">
    <source>
        <dbReference type="Pfam" id="PF03972"/>
    </source>
</evidence>
<feature type="domain" description="MmgE/PrpD N-terminal" evidence="2">
    <location>
        <begin position="6"/>
        <end position="249"/>
    </location>
</feature>
<reference evidence="4 5" key="1">
    <citation type="submission" date="2018-08" db="EMBL/GenBank/DDBJ databases">
        <title>Genomic Encyclopedia of Archaeal and Bacterial Type Strains, Phase II (KMG-II): from individual species to whole genera.</title>
        <authorList>
            <person name="Goeker M."/>
        </authorList>
    </citation>
    <scope>NUCLEOTIDE SEQUENCE [LARGE SCALE GENOMIC DNA]</scope>
    <source>
        <strain evidence="4 5">DSM 5002</strain>
    </source>
</reference>
<dbReference type="EMBL" id="QXDF01000001">
    <property type="protein sequence ID" value="RIA56166.1"/>
    <property type="molecule type" value="Genomic_DNA"/>
</dbReference>
<organism evidence="4 5">
    <name type="scientific">Dichotomicrobium thermohalophilum</name>
    <dbReference type="NCBI Taxonomy" id="933063"/>
    <lineage>
        <taxon>Bacteria</taxon>
        <taxon>Pseudomonadati</taxon>
        <taxon>Pseudomonadota</taxon>
        <taxon>Alphaproteobacteria</taxon>
        <taxon>Hyphomicrobiales</taxon>
        <taxon>Hyphomicrobiaceae</taxon>
        <taxon>Dichotomicrobium</taxon>
    </lineage>
</organism>
<dbReference type="InterPro" id="IPR042188">
    <property type="entry name" value="MmgE/PrpD_sf_2"/>
</dbReference>
<name>A0A397Q489_9HYPH</name>
<dbReference type="InterPro" id="IPR045337">
    <property type="entry name" value="MmgE_PrpD_C"/>
</dbReference>
<dbReference type="SUPFAM" id="SSF103378">
    <property type="entry name" value="2-methylcitrate dehydratase PrpD"/>
    <property type="match status" value="1"/>
</dbReference>
<evidence type="ECO:0000256" key="1">
    <source>
        <dbReference type="ARBA" id="ARBA00006174"/>
    </source>
</evidence>
<protein>
    <submittedName>
        <fullName evidence="4">2-methylcitrate dehydratase PrpD</fullName>
    </submittedName>
</protein>
<comment type="similarity">
    <text evidence="1">Belongs to the PrpD family.</text>
</comment>
<dbReference type="InterPro" id="IPR042183">
    <property type="entry name" value="MmgE/PrpD_sf_1"/>
</dbReference>
<dbReference type="RefSeq" id="WP_119060988.1">
    <property type="nucleotide sequence ID" value="NZ_QXDF01000001.1"/>
</dbReference>
<feature type="domain" description="MmgE/PrpD C-terminal" evidence="3">
    <location>
        <begin position="270"/>
        <end position="433"/>
    </location>
</feature>
<evidence type="ECO:0000313" key="5">
    <source>
        <dbReference type="Proteomes" id="UP000266273"/>
    </source>
</evidence>
<dbReference type="OrthoDB" id="9795089at2"/>
<dbReference type="InterPro" id="IPR045336">
    <property type="entry name" value="MmgE_PrpD_N"/>
</dbReference>
<evidence type="ECO:0000259" key="3">
    <source>
        <dbReference type="Pfam" id="PF19305"/>
    </source>
</evidence>
<dbReference type="GO" id="GO:0016829">
    <property type="term" value="F:lyase activity"/>
    <property type="evidence" value="ECO:0007669"/>
    <property type="project" value="InterPro"/>
</dbReference>
<evidence type="ECO:0000313" key="4">
    <source>
        <dbReference type="EMBL" id="RIA56166.1"/>
    </source>
</evidence>
<dbReference type="Pfam" id="PF19305">
    <property type="entry name" value="MmgE_PrpD_C"/>
    <property type="match status" value="1"/>
</dbReference>
<dbReference type="InterPro" id="IPR036148">
    <property type="entry name" value="MmgE/PrpD_sf"/>
</dbReference>
<dbReference type="Proteomes" id="UP000266273">
    <property type="component" value="Unassembled WGS sequence"/>
</dbReference>
<accession>A0A397Q489</accession>
<dbReference type="Pfam" id="PF03972">
    <property type="entry name" value="MmgE_PrpD_N"/>
    <property type="match status" value="1"/>
</dbReference>
<dbReference type="InterPro" id="IPR005656">
    <property type="entry name" value="MmgE_PrpD"/>
</dbReference>
<dbReference type="PANTHER" id="PTHR16943:SF8">
    <property type="entry name" value="2-METHYLCITRATE DEHYDRATASE"/>
    <property type="match status" value="1"/>
</dbReference>
<comment type="caution">
    <text evidence="4">The sequence shown here is derived from an EMBL/GenBank/DDBJ whole genome shotgun (WGS) entry which is preliminary data.</text>
</comment>
<proteinExistence type="inferred from homology"/>
<dbReference type="AlphaFoldDB" id="A0A397Q489"/>
<gene>
    <name evidence="4" type="ORF">BXY53_1267</name>
</gene>
<keyword evidence="5" id="KW-1185">Reference proteome</keyword>
<dbReference type="Gene3D" id="3.30.1330.120">
    <property type="entry name" value="2-methylcitrate dehydratase PrpD"/>
    <property type="match status" value="1"/>
</dbReference>